<keyword evidence="1" id="KW-0040">ANK repeat</keyword>
<dbReference type="Pfam" id="PF00023">
    <property type="entry name" value="Ank"/>
    <property type="match status" value="1"/>
</dbReference>
<dbReference type="PANTHER" id="PTHR24182">
    <property type="entry name" value="ANKYRIN REPEAT AND SOCS BOX CONTAINING 4"/>
    <property type="match status" value="1"/>
</dbReference>
<dbReference type="PROSITE" id="PS50088">
    <property type="entry name" value="ANK_REPEAT"/>
    <property type="match status" value="3"/>
</dbReference>
<feature type="repeat" description="ANK" evidence="1">
    <location>
        <begin position="304"/>
        <end position="336"/>
    </location>
</feature>
<dbReference type="eggNOG" id="KOG4177">
    <property type="taxonomic scope" value="Eukaryota"/>
</dbReference>
<evidence type="ECO:0000313" key="3">
    <source>
        <dbReference type="EMBL" id="EAY14388.1"/>
    </source>
</evidence>
<dbReference type="PANTHER" id="PTHR24182:SF13">
    <property type="entry name" value="LD18443P"/>
    <property type="match status" value="1"/>
</dbReference>
<reference evidence="3" key="1">
    <citation type="submission" date="2006-10" db="EMBL/GenBank/DDBJ databases">
        <authorList>
            <person name="Amadeo P."/>
            <person name="Zhao Q."/>
            <person name="Wortman J."/>
            <person name="Fraser-Liggett C."/>
            <person name="Carlton J."/>
        </authorList>
    </citation>
    <scope>NUCLEOTIDE SEQUENCE</scope>
    <source>
        <strain evidence="3">G3</strain>
    </source>
</reference>
<dbReference type="AlphaFoldDB" id="A2DYX7"/>
<dbReference type="SMR" id="A2DYX7"/>
<dbReference type="InterPro" id="IPR020683">
    <property type="entry name" value="DUF3447"/>
</dbReference>
<dbReference type="OrthoDB" id="2155436at2759"/>
<dbReference type="PRINTS" id="PR01415">
    <property type="entry name" value="ANKYRIN"/>
</dbReference>
<dbReference type="VEuPathDB" id="TrichDB:TVAGG3_0869290"/>
<evidence type="ECO:0000313" key="4">
    <source>
        <dbReference type="Proteomes" id="UP000001542"/>
    </source>
</evidence>
<dbReference type="PROSITE" id="PS50297">
    <property type="entry name" value="ANK_REP_REGION"/>
    <property type="match status" value="3"/>
</dbReference>
<dbReference type="InterPro" id="IPR036770">
    <property type="entry name" value="Ankyrin_rpt-contain_sf"/>
</dbReference>
<feature type="domain" description="DUF3447" evidence="2">
    <location>
        <begin position="193"/>
        <end position="264"/>
    </location>
</feature>
<dbReference type="InterPro" id="IPR002110">
    <property type="entry name" value="Ankyrin_rpt"/>
</dbReference>
<evidence type="ECO:0000256" key="1">
    <source>
        <dbReference type="PROSITE-ProRule" id="PRU00023"/>
    </source>
</evidence>
<dbReference type="EMBL" id="DS113271">
    <property type="protein sequence ID" value="EAY14388.1"/>
    <property type="molecule type" value="Genomic_DNA"/>
</dbReference>
<accession>A2DYX7</accession>
<dbReference type="KEGG" id="tva:4772376"/>
<dbReference type="STRING" id="5722.A2DYX7"/>
<proteinExistence type="predicted"/>
<sequence length="434" mass="50172">MGIEETPCLDVYRGMNKRYSDYIKVFDYLYQLSTNDYDDIKELFESITQIAIRKYHFPAIQLLQAIQKACKFNDKYTRGYWELFKMVFEEFQPRLKQGQFNYPFDALINQEYDMNWRLGKYSDLTIDQILEVHKEGTALYYIMNDDFDRFLDLVHQDQIKVNEYIEGKYLIEWSAYYGAELIFKFLRSNYEVALTRKCLEFAFLGRSVAILIECLRYFPPDYSCFIYALASHNLDSIIYILNNSTISVDSFDCSIYNNLGAFLIVIDMGRDKDKNLMMSSYFFVPTLTKSLIDLGADVNCRGMNYETPLHYAAGSNSYECAKVLLENGADITAKNEIGDTPLHFAASYNSKETAEIIIQYGGNCNAANDFGNTPLHNALMRQYIETASVLIENGADTNAKNEIGNTPLEYSNLELHVKEQKFVARKITISSDYD</sequence>
<organism evidence="3 4">
    <name type="scientific">Trichomonas vaginalis (strain ATCC PRA-98 / G3)</name>
    <dbReference type="NCBI Taxonomy" id="412133"/>
    <lineage>
        <taxon>Eukaryota</taxon>
        <taxon>Metamonada</taxon>
        <taxon>Parabasalia</taxon>
        <taxon>Trichomonadida</taxon>
        <taxon>Trichomonadidae</taxon>
        <taxon>Trichomonas</taxon>
    </lineage>
</organism>
<feature type="repeat" description="ANK" evidence="1">
    <location>
        <begin position="370"/>
        <end position="402"/>
    </location>
</feature>
<feature type="repeat" description="ANK" evidence="1">
    <location>
        <begin position="337"/>
        <end position="369"/>
    </location>
</feature>
<evidence type="ECO:0000259" key="2">
    <source>
        <dbReference type="Pfam" id="PF11929"/>
    </source>
</evidence>
<name>A2DYX7_TRIV3</name>
<dbReference type="VEuPathDB" id="TrichDB:TVAG_255800"/>
<dbReference type="Gene3D" id="1.25.40.20">
    <property type="entry name" value="Ankyrin repeat-containing domain"/>
    <property type="match status" value="2"/>
</dbReference>
<dbReference type="RefSeq" id="XP_001326611.1">
    <property type="nucleotide sequence ID" value="XM_001326576.1"/>
</dbReference>
<dbReference type="Proteomes" id="UP000001542">
    <property type="component" value="Unassembled WGS sequence"/>
</dbReference>
<keyword evidence="4" id="KW-1185">Reference proteome</keyword>
<dbReference type="SMART" id="SM00248">
    <property type="entry name" value="ANK"/>
    <property type="match status" value="5"/>
</dbReference>
<gene>
    <name evidence="3" type="ORF">TVAG_255800</name>
</gene>
<protein>
    <recommendedName>
        <fullName evidence="2">DUF3447 domain-containing protein</fullName>
    </recommendedName>
</protein>
<dbReference type="InParanoid" id="A2DYX7"/>
<reference evidence="3" key="2">
    <citation type="journal article" date="2007" name="Science">
        <title>Draft genome sequence of the sexually transmitted pathogen Trichomonas vaginalis.</title>
        <authorList>
            <person name="Carlton J.M."/>
            <person name="Hirt R.P."/>
            <person name="Silva J.C."/>
            <person name="Delcher A.L."/>
            <person name="Schatz M."/>
            <person name="Zhao Q."/>
            <person name="Wortman J.R."/>
            <person name="Bidwell S.L."/>
            <person name="Alsmark U.C.M."/>
            <person name="Besteiro S."/>
            <person name="Sicheritz-Ponten T."/>
            <person name="Noel C.J."/>
            <person name="Dacks J.B."/>
            <person name="Foster P.G."/>
            <person name="Simillion C."/>
            <person name="Van de Peer Y."/>
            <person name="Miranda-Saavedra D."/>
            <person name="Barton G.J."/>
            <person name="Westrop G.D."/>
            <person name="Mueller S."/>
            <person name="Dessi D."/>
            <person name="Fiori P.L."/>
            <person name="Ren Q."/>
            <person name="Paulsen I."/>
            <person name="Zhang H."/>
            <person name="Bastida-Corcuera F.D."/>
            <person name="Simoes-Barbosa A."/>
            <person name="Brown M.T."/>
            <person name="Hayes R.D."/>
            <person name="Mukherjee M."/>
            <person name="Okumura C.Y."/>
            <person name="Schneider R."/>
            <person name="Smith A.J."/>
            <person name="Vanacova S."/>
            <person name="Villalvazo M."/>
            <person name="Haas B.J."/>
            <person name="Pertea M."/>
            <person name="Feldblyum T.V."/>
            <person name="Utterback T.R."/>
            <person name="Shu C.L."/>
            <person name="Osoegawa K."/>
            <person name="de Jong P.J."/>
            <person name="Hrdy I."/>
            <person name="Horvathova L."/>
            <person name="Zubacova Z."/>
            <person name="Dolezal P."/>
            <person name="Malik S.B."/>
            <person name="Logsdon J.M. Jr."/>
            <person name="Henze K."/>
            <person name="Gupta A."/>
            <person name="Wang C.C."/>
            <person name="Dunne R.L."/>
            <person name="Upcroft J.A."/>
            <person name="Upcroft P."/>
            <person name="White O."/>
            <person name="Salzberg S.L."/>
            <person name="Tang P."/>
            <person name="Chiu C.-H."/>
            <person name="Lee Y.-S."/>
            <person name="Embley T.M."/>
            <person name="Coombs G.H."/>
            <person name="Mottram J.C."/>
            <person name="Tachezy J."/>
            <person name="Fraser-Liggett C.M."/>
            <person name="Johnson P.J."/>
        </authorList>
    </citation>
    <scope>NUCLEOTIDE SEQUENCE [LARGE SCALE GENOMIC DNA]</scope>
    <source>
        <strain evidence="3">G3</strain>
    </source>
</reference>
<dbReference type="Pfam" id="PF12796">
    <property type="entry name" value="Ank_2"/>
    <property type="match status" value="1"/>
</dbReference>
<dbReference type="Pfam" id="PF11929">
    <property type="entry name" value="DUF3447"/>
    <property type="match status" value="1"/>
</dbReference>
<dbReference type="SUPFAM" id="SSF48403">
    <property type="entry name" value="Ankyrin repeat"/>
    <property type="match status" value="1"/>
</dbReference>